<evidence type="ECO:0000313" key="2">
    <source>
        <dbReference type="EMBL" id="MFC6064279.1"/>
    </source>
</evidence>
<feature type="compositionally biased region" description="Polar residues" evidence="1">
    <location>
        <begin position="183"/>
        <end position="193"/>
    </location>
</feature>
<feature type="region of interest" description="Disordered" evidence="1">
    <location>
        <begin position="151"/>
        <end position="193"/>
    </location>
</feature>
<name>A0ABW1MKJ5_9ACTN</name>
<dbReference type="RefSeq" id="WP_157848917.1">
    <property type="nucleotide sequence ID" value="NZ_JBHSPX010000004.1"/>
</dbReference>
<comment type="caution">
    <text evidence="2">The sequence shown here is derived from an EMBL/GenBank/DDBJ whole genome shotgun (WGS) entry which is preliminary data.</text>
</comment>
<evidence type="ECO:0000256" key="1">
    <source>
        <dbReference type="SAM" id="MobiDB-lite"/>
    </source>
</evidence>
<feature type="compositionally biased region" description="Basic and acidic residues" evidence="1">
    <location>
        <begin position="165"/>
        <end position="178"/>
    </location>
</feature>
<evidence type="ECO:0008006" key="4">
    <source>
        <dbReference type="Google" id="ProtNLM"/>
    </source>
</evidence>
<sequence length="193" mass="21121">MSGTRRVPPTARLEEFPPEAVARAQWWEKHILEVLNGLPPDAPKNSAPRPESDPRQHSLTQRETAKAAQLSAAGHPVAASTVKHLRQRYQYDGLVGLVDGRSAKQMPQFGRVEPAVVDVMRQAIAEAVDASSRTIGSIVWRTEQILTTGDTPVELPSRRTLRAHRAPDIRSSRCDEAPARASPGSTTDLRPAC</sequence>
<protein>
    <recommendedName>
        <fullName evidence="4">Transposase</fullName>
    </recommendedName>
</protein>
<evidence type="ECO:0000313" key="3">
    <source>
        <dbReference type="Proteomes" id="UP001596139"/>
    </source>
</evidence>
<dbReference type="Proteomes" id="UP001596139">
    <property type="component" value="Unassembled WGS sequence"/>
</dbReference>
<reference evidence="3" key="1">
    <citation type="journal article" date="2019" name="Int. J. Syst. Evol. Microbiol.">
        <title>The Global Catalogue of Microorganisms (GCM) 10K type strain sequencing project: providing services to taxonomists for standard genome sequencing and annotation.</title>
        <authorList>
            <consortium name="The Broad Institute Genomics Platform"/>
            <consortium name="The Broad Institute Genome Sequencing Center for Infectious Disease"/>
            <person name="Wu L."/>
            <person name="Ma J."/>
        </authorList>
    </citation>
    <scope>NUCLEOTIDE SEQUENCE [LARGE SCALE GENOMIC DNA]</scope>
    <source>
        <strain evidence="3">CGMCC 1.15180</strain>
    </source>
</reference>
<proteinExistence type="predicted"/>
<keyword evidence="3" id="KW-1185">Reference proteome</keyword>
<feature type="region of interest" description="Disordered" evidence="1">
    <location>
        <begin position="37"/>
        <end position="75"/>
    </location>
</feature>
<accession>A0ABW1MKJ5</accession>
<gene>
    <name evidence="2" type="ORF">ACFP4F_17210</name>
</gene>
<dbReference type="EMBL" id="JBHSPX010000004">
    <property type="protein sequence ID" value="MFC6064279.1"/>
    <property type="molecule type" value="Genomic_DNA"/>
</dbReference>
<organism evidence="2 3">
    <name type="scientific">Streptomyces ochraceiscleroticus</name>
    <dbReference type="NCBI Taxonomy" id="47761"/>
    <lineage>
        <taxon>Bacteria</taxon>
        <taxon>Bacillati</taxon>
        <taxon>Actinomycetota</taxon>
        <taxon>Actinomycetes</taxon>
        <taxon>Kitasatosporales</taxon>
        <taxon>Streptomycetaceae</taxon>
        <taxon>Streptomyces</taxon>
    </lineage>
</organism>